<evidence type="ECO:0000313" key="13">
    <source>
        <dbReference type="Proteomes" id="UP000537126"/>
    </source>
</evidence>
<dbReference type="PROSITE" id="PS51794">
    <property type="entry name" value="DAC"/>
    <property type="match status" value="1"/>
</dbReference>
<name>A0A846MQU2_9BACT</name>
<evidence type="ECO:0000256" key="10">
    <source>
        <dbReference type="HAMAP-Rule" id="MF_01499"/>
    </source>
</evidence>
<feature type="transmembrane region" description="Helical" evidence="10">
    <location>
        <begin position="37"/>
        <end position="55"/>
    </location>
</feature>
<dbReference type="GO" id="GO:0004016">
    <property type="term" value="F:adenylate cyclase activity"/>
    <property type="evidence" value="ECO:0007669"/>
    <property type="project" value="UniProtKB-UniRule"/>
</dbReference>
<comment type="caution">
    <text evidence="12">The sequence shown here is derived from an EMBL/GenBank/DDBJ whole genome shotgun (WGS) entry which is preliminary data.</text>
</comment>
<dbReference type="InterPro" id="IPR045585">
    <property type="entry name" value="CdaA_N"/>
</dbReference>
<comment type="similarity">
    <text evidence="10">Belongs to the adenylate cyclase family. DacA/CdaA subfamily.</text>
</comment>
<dbReference type="PIRSF" id="PIRSF004793">
    <property type="entry name" value="UCP004793"/>
    <property type="match status" value="1"/>
</dbReference>
<dbReference type="RefSeq" id="WP_166919093.1">
    <property type="nucleotide sequence ID" value="NZ_JAASRN010000002.1"/>
</dbReference>
<feature type="transmembrane region" description="Helical" evidence="10">
    <location>
        <begin position="61"/>
        <end position="82"/>
    </location>
</feature>
<evidence type="ECO:0000256" key="2">
    <source>
        <dbReference type="ARBA" id="ARBA00022475"/>
    </source>
</evidence>
<evidence type="ECO:0000256" key="4">
    <source>
        <dbReference type="ARBA" id="ARBA00022692"/>
    </source>
</evidence>
<evidence type="ECO:0000256" key="3">
    <source>
        <dbReference type="ARBA" id="ARBA00022679"/>
    </source>
</evidence>
<dbReference type="PANTHER" id="PTHR34185:SF1">
    <property type="entry name" value="DIADENYLATE CYCLASE"/>
    <property type="match status" value="1"/>
</dbReference>
<dbReference type="GO" id="GO:0005524">
    <property type="term" value="F:ATP binding"/>
    <property type="evidence" value="ECO:0007669"/>
    <property type="project" value="UniProtKB-UniRule"/>
</dbReference>
<dbReference type="GO" id="GO:0106408">
    <property type="term" value="F:diadenylate cyclase activity"/>
    <property type="evidence" value="ECO:0007669"/>
    <property type="project" value="UniProtKB-EC"/>
</dbReference>
<keyword evidence="6 10" id="KW-0547">Nucleotide-binding</keyword>
<comment type="caution">
    <text evidence="10">Lacks conserved residue(s) required for the propagation of feature annotation.</text>
</comment>
<keyword evidence="2 10" id="KW-1003">Cell membrane</keyword>
<dbReference type="HAMAP" id="MF_01499">
    <property type="entry name" value="DacA"/>
    <property type="match status" value="1"/>
</dbReference>
<evidence type="ECO:0000256" key="6">
    <source>
        <dbReference type="ARBA" id="ARBA00022741"/>
    </source>
</evidence>
<evidence type="ECO:0000259" key="11">
    <source>
        <dbReference type="PROSITE" id="PS51794"/>
    </source>
</evidence>
<keyword evidence="4 10" id="KW-0812">Transmembrane</keyword>
<evidence type="ECO:0000256" key="7">
    <source>
        <dbReference type="ARBA" id="ARBA00022840"/>
    </source>
</evidence>
<evidence type="ECO:0000256" key="5">
    <source>
        <dbReference type="ARBA" id="ARBA00022695"/>
    </source>
</evidence>
<organism evidence="12 13">
    <name type="scientific">Thermonema lapsum</name>
    <dbReference type="NCBI Taxonomy" id="28195"/>
    <lineage>
        <taxon>Bacteria</taxon>
        <taxon>Pseudomonadati</taxon>
        <taxon>Bacteroidota</taxon>
        <taxon>Cytophagia</taxon>
        <taxon>Cytophagales</taxon>
        <taxon>Thermonemataceae</taxon>
        <taxon>Thermonema</taxon>
    </lineage>
</organism>
<keyword evidence="3 10" id="KW-0808">Transferase</keyword>
<evidence type="ECO:0000256" key="1">
    <source>
        <dbReference type="ARBA" id="ARBA00000877"/>
    </source>
</evidence>
<dbReference type="InterPro" id="IPR014046">
    <property type="entry name" value="C-di-AMP_synthase"/>
</dbReference>
<gene>
    <name evidence="10" type="primary">dacA</name>
    <name evidence="12" type="ORF">FHS56_001342</name>
</gene>
<dbReference type="AlphaFoldDB" id="A0A846MQU2"/>
<dbReference type="PANTHER" id="PTHR34185">
    <property type="entry name" value="DIADENYLATE CYCLASE"/>
    <property type="match status" value="1"/>
</dbReference>
<dbReference type="InterPro" id="IPR036888">
    <property type="entry name" value="DNA_integrity_DisA_N_sf"/>
</dbReference>
<dbReference type="Gene3D" id="3.40.1700.10">
    <property type="entry name" value="DNA integrity scanning protein, DisA, N-terminal domain"/>
    <property type="match status" value="1"/>
</dbReference>
<keyword evidence="8 10" id="KW-1133">Transmembrane helix</keyword>
<accession>A0A846MQU2</accession>
<comment type="catalytic activity">
    <reaction evidence="1 10">
        <text>2 ATP = 3',3'-c-di-AMP + 2 diphosphate</text>
        <dbReference type="Rhea" id="RHEA:35655"/>
        <dbReference type="ChEBI" id="CHEBI:30616"/>
        <dbReference type="ChEBI" id="CHEBI:33019"/>
        <dbReference type="ChEBI" id="CHEBI:71500"/>
        <dbReference type="EC" id="2.7.7.85"/>
    </reaction>
</comment>
<evidence type="ECO:0000313" key="12">
    <source>
        <dbReference type="EMBL" id="NIK73829.1"/>
    </source>
</evidence>
<evidence type="ECO:0000256" key="9">
    <source>
        <dbReference type="ARBA" id="ARBA00023136"/>
    </source>
</evidence>
<sequence length="280" mass="30759">MLLLAIGFLEIKFVHILDILLVGFLIFRLYKLVKGSIAVPILLGIFSLYIVYLIVDALGLELLSSILGQFLGVGGLAAIVIFQPEIRKFLLFIGRSTFNKERPWMWWRIKQDSGLDLGAILEAAKAMSATNTGALIVLSRSNDLKFYADTGDRLDALLSKRLLLAIFNKYSPLHDGAVIVGRNGRIIAARCILPVTENDQLPAQLGLRHRSAIGLTEVSDAVVLVVSEETGQISLVVDGKIYRDLTLQEMRKVLKALLSSSGWIESSVDELLEQQGALSA</sequence>
<dbReference type="NCBIfam" id="TIGR00159">
    <property type="entry name" value="diadenylate cyclase CdaA"/>
    <property type="match status" value="1"/>
</dbReference>
<dbReference type="SUPFAM" id="SSF143597">
    <property type="entry name" value="YojJ-like"/>
    <property type="match status" value="1"/>
</dbReference>
<feature type="domain" description="DAC" evidence="11">
    <location>
        <begin position="83"/>
        <end position="247"/>
    </location>
</feature>
<proteinExistence type="inferred from homology"/>
<dbReference type="Pfam" id="PF19293">
    <property type="entry name" value="CdaA_N"/>
    <property type="match status" value="1"/>
</dbReference>
<keyword evidence="13" id="KW-1185">Reference proteome</keyword>
<dbReference type="GO" id="GO:0006171">
    <property type="term" value="P:cAMP biosynthetic process"/>
    <property type="evidence" value="ECO:0007669"/>
    <property type="project" value="InterPro"/>
</dbReference>
<dbReference type="EMBL" id="JAASRN010000002">
    <property type="protein sequence ID" value="NIK73829.1"/>
    <property type="molecule type" value="Genomic_DNA"/>
</dbReference>
<reference evidence="12 13" key="1">
    <citation type="submission" date="2020-03" db="EMBL/GenBank/DDBJ databases">
        <title>Genomic Encyclopedia of Type Strains, Phase IV (KMG-IV): sequencing the most valuable type-strain genomes for metagenomic binning, comparative biology and taxonomic classification.</title>
        <authorList>
            <person name="Goeker M."/>
        </authorList>
    </citation>
    <scope>NUCLEOTIDE SEQUENCE [LARGE SCALE GENOMIC DNA]</scope>
    <source>
        <strain evidence="12 13">DSM 5718</strain>
    </source>
</reference>
<protein>
    <recommendedName>
        <fullName evidence="10">Diadenylate cyclase</fullName>
        <shortName evidence="10">DAC</shortName>
        <ecNumber evidence="10">2.7.7.85</ecNumber>
    </recommendedName>
    <alternativeName>
        <fullName evidence="10">Cyclic-di-AMP synthase</fullName>
        <shortName evidence="10">c-di-AMP synthase</shortName>
    </alternativeName>
</protein>
<keyword evidence="7 10" id="KW-0067">ATP-binding</keyword>
<comment type="subunit">
    <text evidence="10">Probably a homodimer.</text>
</comment>
<comment type="function">
    <text evidence="10">Catalyzes the condensation of 2 ATP molecules into cyclic di-AMP (c-di-AMP), a second messenger used to regulate differing processes in different bacteria.</text>
</comment>
<dbReference type="InterPro" id="IPR003390">
    <property type="entry name" value="DNA_integrity_scan_DisA_N"/>
</dbReference>
<keyword evidence="9 10" id="KW-0472">Membrane</keyword>
<dbReference type="InterPro" id="IPR034701">
    <property type="entry name" value="CdaA"/>
</dbReference>
<evidence type="ECO:0000256" key="8">
    <source>
        <dbReference type="ARBA" id="ARBA00022989"/>
    </source>
</evidence>
<dbReference type="Pfam" id="PF02457">
    <property type="entry name" value="DAC"/>
    <property type="match status" value="1"/>
</dbReference>
<dbReference type="EC" id="2.7.7.85" evidence="10"/>
<dbReference type="Proteomes" id="UP000537126">
    <property type="component" value="Unassembled WGS sequence"/>
</dbReference>
<feature type="transmembrane region" description="Helical" evidence="10">
    <location>
        <begin position="12"/>
        <end position="30"/>
    </location>
</feature>
<keyword evidence="5 10" id="KW-0548">Nucleotidyltransferase</keyword>
<dbReference type="InterPro" id="IPR050338">
    <property type="entry name" value="DisA"/>
</dbReference>